<dbReference type="InterPro" id="IPR050447">
    <property type="entry name" value="Erg6_SMT_methyltransf"/>
</dbReference>
<evidence type="ECO:0000256" key="1">
    <source>
        <dbReference type="ARBA" id="ARBA00022679"/>
    </source>
</evidence>
<dbReference type="CDD" id="cd02440">
    <property type="entry name" value="AdoMet_MTases"/>
    <property type="match status" value="1"/>
</dbReference>
<dbReference type="EMBL" id="QEKQ01000010">
    <property type="protein sequence ID" value="PVY70071.1"/>
    <property type="molecule type" value="Genomic_DNA"/>
</dbReference>
<dbReference type="AlphaFoldDB" id="A0A2U1CTP4"/>
<comment type="caution">
    <text evidence="3">The sequence shown here is derived from an EMBL/GenBank/DDBJ whole genome shotgun (WGS) entry which is preliminary data.</text>
</comment>
<dbReference type="OrthoDB" id="9760689at2"/>
<evidence type="ECO:0000259" key="2">
    <source>
        <dbReference type="Pfam" id="PF08241"/>
    </source>
</evidence>
<dbReference type="SUPFAM" id="SSF53335">
    <property type="entry name" value="S-adenosyl-L-methionine-dependent methyltransferases"/>
    <property type="match status" value="1"/>
</dbReference>
<dbReference type="Pfam" id="PF08241">
    <property type="entry name" value="Methyltransf_11"/>
    <property type="match status" value="1"/>
</dbReference>
<feature type="domain" description="Methyltransferase type 11" evidence="2">
    <location>
        <begin position="49"/>
        <end position="147"/>
    </location>
</feature>
<keyword evidence="3" id="KW-0489">Methyltransferase</keyword>
<dbReference type="GO" id="GO:0032259">
    <property type="term" value="P:methylation"/>
    <property type="evidence" value="ECO:0007669"/>
    <property type="project" value="UniProtKB-KW"/>
</dbReference>
<sequence>MDSKTLASQLRCPSGRDAVEVGERMNEANRLLNNQCIERLGMGADDSVLEIGPGNGAFVADIVEAARGVTYTGVDWSAEMVAEAERLNGRLIESGRARFRQGDAQELPFEAESFDKVLTIHTLYFWEQPAAQLAEIHRVLKAGGVLCLAFGDRSFMKDLPFVPYGFELYDQERIGGLLRAGGFEVVDACQHHEQALSNTGEVVEKLINIMICRAG</sequence>
<dbReference type="RefSeq" id="WP_116919799.1">
    <property type="nucleotide sequence ID" value="NZ_QEKQ01000010.1"/>
</dbReference>
<dbReference type="GO" id="GO:0016126">
    <property type="term" value="P:sterol biosynthetic process"/>
    <property type="evidence" value="ECO:0007669"/>
    <property type="project" value="TreeGrafter"/>
</dbReference>
<dbReference type="Gene3D" id="3.40.50.150">
    <property type="entry name" value="Vaccinia Virus protein VP39"/>
    <property type="match status" value="1"/>
</dbReference>
<reference evidence="3 4" key="1">
    <citation type="submission" date="2018-04" db="EMBL/GenBank/DDBJ databases">
        <title>Genomic Encyclopedia of Type Strains, Phase IV (KMG-IV): sequencing the most valuable type-strain genomes for metagenomic binning, comparative biology and taxonomic classification.</title>
        <authorList>
            <person name="Goeker M."/>
        </authorList>
    </citation>
    <scope>NUCLEOTIDE SEQUENCE [LARGE SCALE GENOMIC DNA]</scope>
    <source>
        <strain evidence="3 4">DSM 28688</strain>
    </source>
</reference>
<evidence type="ECO:0000313" key="4">
    <source>
        <dbReference type="Proteomes" id="UP000245887"/>
    </source>
</evidence>
<keyword evidence="1 3" id="KW-0808">Transferase</keyword>
<dbReference type="InterPro" id="IPR013216">
    <property type="entry name" value="Methyltransf_11"/>
</dbReference>
<evidence type="ECO:0000313" key="3">
    <source>
        <dbReference type="EMBL" id="PVY70071.1"/>
    </source>
</evidence>
<name>A0A2U1CTP4_9GAMM</name>
<organism evidence="3 4">
    <name type="scientific">Tamilnaduibacter salinus</name>
    <dbReference type="NCBI Taxonomy" id="1484056"/>
    <lineage>
        <taxon>Bacteria</taxon>
        <taxon>Pseudomonadati</taxon>
        <taxon>Pseudomonadota</taxon>
        <taxon>Gammaproteobacteria</taxon>
        <taxon>Pseudomonadales</taxon>
        <taxon>Marinobacteraceae</taxon>
        <taxon>Tamilnaduibacter</taxon>
    </lineage>
</organism>
<protein>
    <submittedName>
        <fullName evidence="3">Methyltransferase family protein</fullName>
    </submittedName>
</protein>
<dbReference type="PANTHER" id="PTHR44068">
    <property type="entry name" value="ZGC:194242"/>
    <property type="match status" value="1"/>
</dbReference>
<gene>
    <name evidence="3" type="ORF">C8D92_110102</name>
</gene>
<dbReference type="Proteomes" id="UP000245887">
    <property type="component" value="Unassembled WGS sequence"/>
</dbReference>
<accession>A0A2U1CTP4</accession>
<dbReference type="GO" id="GO:0003838">
    <property type="term" value="F:sterol 24-C-methyltransferase activity"/>
    <property type="evidence" value="ECO:0007669"/>
    <property type="project" value="TreeGrafter"/>
</dbReference>
<proteinExistence type="predicted"/>
<dbReference type="InterPro" id="IPR029063">
    <property type="entry name" value="SAM-dependent_MTases_sf"/>
</dbReference>
<dbReference type="PANTHER" id="PTHR44068:SF1">
    <property type="entry name" value="HYPOTHETICAL LOC100005854"/>
    <property type="match status" value="1"/>
</dbReference>